<dbReference type="InterPro" id="IPR044549">
    <property type="entry name" value="bHLH_AtIBH1-like"/>
</dbReference>
<dbReference type="GO" id="GO:0006355">
    <property type="term" value="P:regulation of DNA-templated transcription"/>
    <property type="evidence" value="ECO:0007669"/>
    <property type="project" value="InterPro"/>
</dbReference>
<protein>
    <submittedName>
        <fullName evidence="7">Transcription factor IBH1-like 1</fullName>
    </submittedName>
</protein>
<keyword evidence="2" id="KW-0805">Transcription regulation</keyword>
<evidence type="ECO:0000256" key="2">
    <source>
        <dbReference type="ARBA" id="ARBA00023015"/>
    </source>
</evidence>
<dbReference type="GO" id="GO:0000976">
    <property type="term" value="F:transcription cis-regulatory region binding"/>
    <property type="evidence" value="ECO:0007669"/>
    <property type="project" value="UniProtKB-ARBA"/>
</dbReference>
<keyword evidence="4" id="KW-0539">Nucleus</keyword>
<keyword evidence="6" id="KW-1185">Reference proteome</keyword>
<organism evidence="6 7">
    <name type="scientific">Cucurbita moschata</name>
    <name type="common">Winter crookneck squash</name>
    <name type="synonym">Cucurbita pepo var. moschata</name>
    <dbReference type="NCBI Taxonomy" id="3662"/>
    <lineage>
        <taxon>Eukaryota</taxon>
        <taxon>Viridiplantae</taxon>
        <taxon>Streptophyta</taxon>
        <taxon>Embryophyta</taxon>
        <taxon>Tracheophyta</taxon>
        <taxon>Spermatophyta</taxon>
        <taxon>Magnoliopsida</taxon>
        <taxon>eudicotyledons</taxon>
        <taxon>Gunneridae</taxon>
        <taxon>Pentapetalae</taxon>
        <taxon>rosids</taxon>
        <taxon>fabids</taxon>
        <taxon>Cucurbitales</taxon>
        <taxon>Cucurbitaceae</taxon>
        <taxon>Cucurbiteae</taxon>
        <taxon>Cucurbita</taxon>
    </lineage>
</organism>
<name>A0A6J1E715_CUCMO</name>
<dbReference type="InterPro" id="IPR044660">
    <property type="entry name" value="IBH1-like"/>
</dbReference>
<comment type="subcellular location">
    <subcellularLocation>
        <location evidence="1">Nucleus</location>
    </subcellularLocation>
</comment>
<dbReference type="CDD" id="cd11444">
    <property type="entry name" value="bHLH_AtIBH1_like"/>
    <property type="match status" value="1"/>
</dbReference>
<reference evidence="7" key="1">
    <citation type="submission" date="2025-08" db="UniProtKB">
        <authorList>
            <consortium name="RefSeq"/>
        </authorList>
    </citation>
    <scope>IDENTIFICATION</scope>
    <source>
        <tissue evidence="7">Young leaves</tissue>
    </source>
</reference>
<dbReference type="InterPro" id="IPR059002">
    <property type="entry name" value="IBH1_N"/>
</dbReference>
<evidence type="ECO:0000256" key="1">
    <source>
        <dbReference type="ARBA" id="ARBA00004123"/>
    </source>
</evidence>
<dbReference type="RefSeq" id="XP_022921880.1">
    <property type="nucleotide sequence ID" value="XM_023066112.1"/>
</dbReference>
<evidence type="ECO:0000259" key="5">
    <source>
        <dbReference type="Pfam" id="PF26576"/>
    </source>
</evidence>
<dbReference type="PANTHER" id="PTHR33124">
    <property type="entry name" value="TRANSCRIPTION FACTOR IBH1-LIKE 1"/>
    <property type="match status" value="1"/>
</dbReference>
<dbReference type="GO" id="GO:0005634">
    <property type="term" value="C:nucleus"/>
    <property type="evidence" value="ECO:0007669"/>
    <property type="project" value="UniProtKB-SubCell"/>
</dbReference>
<dbReference type="GeneID" id="111430013"/>
<sequence length="183" mass="20767">MRNPSWLKRDFLKKWRMGLQIYTTTNRNMTVADRKRAIKLSADIALASSRNCATRWSRAVIAGTSVHDGSFLVANGVLGRAVCERIKESSSKITRSSWSSRKILKRSRRVGRRKKCRKPAAEWIAKRLVQKRTRTLRGLVPGGEFMDEVSLIEETLDYILALQTQVDVMRCLATTAYVAPPSL</sequence>
<dbReference type="Pfam" id="PF26576">
    <property type="entry name" value="IBH1_N"/>
    <property type="match status" value="1"/>
</dbReference>
<evidence type="ECO:0000256" key="3">
    <source>
        <dbReference type="ARBA" id="ARBA00023163"/>
    </source>
</evidence>
<evidence type="ECO:0000256" key="4">
    <source>
        <dbReference type="ARBA" id="ARBA00023242"/>
    </source>
</evidence>
<accession>A0A6J1E715</accession>
<dbReference type="GO" id="GO:0046983">
    <property type="term" value="F:protein dimerization activity"/>
    <property type="evidence" value="ECO:0007669"/>
    <property type="project" value="InterPro"/>
</dbReference>
<dbReference type="AlphaFoldDB" id="A0A6J1E715"/>
<dbReference type="Proteomes" id="UP000504609">
    <property type="component" value="Unplaced"/>
</dbReference>
<dbReference type="InterPro" id="IPR036638">
    <property type="entry name" value="HLH_DNA-bd_sf"/>
</dbReference>
<gene>
    <name evidence="7" type="primary">LOC111430013</name>
</gene>
<evidence type="ECO:0000313" key="7">
    <source>
        <dbReference type="RefSeq" id="XP_022921880.1"/>
    </source>
</evidence>
<dbReference type="SUPFAM" id="SSF47459">
    <property type="entry name" value="HLH, helix-loop-helix DNA-binding domain"/>
    <property type="match status" value="1"/>
</dbReference>
<proteinExistence type="predicted"/>
<evidence type="ECO:0000313" key="6">
    <source>
        <dbReference type="Proteomes" id="UP000504609"/>
    </source>
</evidence>
<dbReference type="PANTHER" id="PTHR33124:SF5">
    <property type="entry name" value="TRANSCRIPTION FACTOR IBH1-LIKE 1"/>
    <property type="match status" value="1"/>
</dbReference>
<feature type="domain" description="IBH1-like N-terminal" evidence="5">
    <location>
        <begin position="7"/>
        <end position="61"/>
    </location>
</feature>
<keyword evidence="3" id="KW-0804">Transcription</keyword>
<dbReference type="KEGG" id="cmos:111430013"/>